<organism evidence="1 2">
    <name type="scientific">Liquorilactobacillus vini DSM 20605</name>
    <dbReference type="NCBI Taxonomy" id="1133569"/>
    <lineage>
        <taxon>Bacteria</taxon>
        <taxon>Bacillati</taxon>
        <taxon>Bacillota</taxon>
        <taxon>Bacilli</taxon>
        <taxon>Lactobacillales</taxon>
        <taxon>Lactobacillaceae</taxon>
        <taxon>Liquorilactobacillus</taxon>
    </lineage>
</organism>
<dbReference type="PATRIC" id="fig|1133569.4.peg.1263"/>
<sequence length="54" mass="6066">MILMKIDPEKFALAIINSSSADLSLDAKLYLYQYAYEKAAKLELNAADRQTLAK</sequence>
<accession>A0A0R2CJV5</accession>
<dbReference type="AlphaFoldDB" id="A0A0R2CJV5"/>
<keyword evidence="2" id="KW-1185">Reference proteome</keyword>
<proteinExistence type="predicted"/>
<reference evidence="1 2" key="1">
    <citation type="journal article" date="2015" name="Genome Announc.">
        <title>Expanding the biotechnology potential of lactobacilli through comparative genomics of 213 strains and associated genera.</title>
        <authorList>
            <person name="Sun Z."/>
            <person name="Harris H.M."/>
            <person name="McCann A."/>
            <person name="Guo C."/>
            <person name="Argimon S."/>
            <person name="Zhang W."/>
            <person name="Yang X."/>
            <person name="Jeffery I.B."/>
            <person name="Cooney J.C."/>
            <person name="Kagawa T.F."/>
            <person name="Liu W."/>
            <person name="Song Y."/>
            <person name="Salvetti E."/>
            <person name="Wrobel A."/>
            <person name="Rasinkangas P."/>
            <person name="Parkhill J."/>
            <person name="Rea M.C."/>
            <person name="O'Sullivan O."/>
            <person name="Ritari J."/>
            <person name="Douillard F.P."/>
            <person name="Paul Ross R."/>
            <person name="Yang R."/>
            <person name="Briner A.E."/>
            <person name="Felis G.E."/>
            <person name="de Vos W.M."/>
            <person name="Barrangou R."/>
            <person name="Klaenhammer T.R."/>
            <person name="Caufield P.W."/>
            <person name="Cui Y."/>
            <person name="Zhang H."/>
            <person name="O'Toole P.W."/>
        </authorList>
    </citation>
    <scope>NUCLEOTIDE SEQUENCE [LARGE SCALE GENOMIC DNA]</scope>
    <source>
        <strain evidence="1 2">DSM 20605</strain>
    </source>
</reference>
<evidence type="ECO:0000313" key="2">
    <source>
        <dbReference type="Proteomes" id="UP000051576"/>
    </source>
</evidence>
<protein>
    <submittedName>
        <fullName evidence="1">Uncharacterized protein</fullName>
    </submittedName>
</protein>
<dbReference type="EMBL" id="AYYX01000030">
    <property type="protein sequence ID" value="KRM88540.1"/>
    <property type="molecule type" value="Genomic_DNA"/>
</dbReference>
<gene>
    <name evidence="1" type="ORF">FD21_GL001134</name>
</gene>
<evidence type="ECO:0000313" key="1">
    <source>
        <dbReference type="EMBL" id="KRM88540.1"/>
    </source>
</evidence>
<dbReference type="STRING" id="1133569.FD21_GL001134"/>
<comment type="caution">
    <text evidence="1">The sequence shown here is derived from an EMBL/GenBank/DDBJ whole genome shotgun (WGS) entry which is preliminary data.</text>
</comment>
<name>A0A0R2CJV5_9LACO</name>
<dbReference type="Proteomes" id="UP000051576">
    <property type="component" value="Unassembled WGS sequence"/>
</dbReference>